<dbReference type="InterPro" id="IPR000757">
    <property type="entry name" value="Beta-glucanase-like"/>
</dbReference>
<gene>
    <name evidence="3" type="ORF">B4U80_12923</name>
</gene>
<dbReference type="AlphaFoldDB" id="A0A443SH90"/>
<dbReference type="CDD" id="cd08023">
    <property type="entry name" value="GH16_laminarinase_like"/>
    <property type="match status" value="1"/>
</dbReference>
<dbReference type="STRING" id="299467.A0A443SH90"/>
<comment type="caution">
    <text evidence="3">The sequence shown here is derived from an EMBL/GenBank/DDBJ whole genome shotgun (WGS) entry which is preliminary data.</text>
</comment>
<dbReference type="Proteomes" id="UP000288716">
    <property type="component" value="Unassembled WGS sequence"/>
</dbReference>
<sequence>MCYTNRSENVRVVDGHLIIEAKLEKFGNKNYTSGRIQQVTGLRSFGAFVFRAKLPDGLFLFPSLWTESLMLCKYSEIDVIQFNDSQQDEFKFSASFGRDLEHLKQNTTIKQFANVNFSTEFHEFAILWSEKSIRWFVDKEQVFEVSTRESDWVQKDNKPCTANQKPFDEIASITMNIDVRGNDSQNEKNETLTPNIDGKWVSPRLVVDWIRIYQN</sequence>
<dbReference type="PANTHER" id="PTHR10963">
    <property type="entry name" value="GLYCOSYL HYDROLASE-RELATED"/>
    <property type="match status" value="1"/>
</dbReference>
<keyword evidence="4" id="KW-1185">Reference proteome</keyword>
<dbReference type="PROSITE" id="PS51762">
    <property type="entry name" value="GH16_2"/>
    <property type="match status" value="1"/>
</dbReference>
<dbReference type="OrthoDB" id="4781at2759"/>
<dbReference type="Pfam" id="PF00722">
    <property type="entry name" value="Glyco_hydro_16"/>
    <property type="match status" value="1"/>
</dbReference>
<evidence type="ECO:0000259" key="2">
    <source>
        <dbReference type="PROSITE" id="PS51762"/>
    </source>
</evidence>
<dbReference type="InterPro" id="IPR050546">
    <property type="entry name" value="Glycosyl_Hydrlase_16"/>
</dbReference>
<proteinExistence type="inferred from homology"/>
<dbReference type="Gene3D" id="2.60.120.200">
    <property type="match status" value="1"/>
</dbReference>
<comment type="similarity">
    <text evidence="1">Belongs to the glycosyl hydrolase 16 family.</text>
</comment>
<dbReference type="VEuPathDB" id="VectorBase:LDEU005153"/>
<dbReference type="SUPFAM" id="SSF49899">
    <property type="entry name" value="Concanavalin A-like lectins/glucanases"/>
    <property type="match status" value="1"/>
</dbReference>
<dbReference type="InterPro" id="IPR013320">
    <property type="entry name" value="ConA-like_dom_sf"/>
</dbReference>
<dbReference type="GO" id="GO:0005975">
    <property type="term" value="P:carbohydrate metabolic process"/>
    <property type="evidence" value="ECO:0007669"/>
    <property type="project" value="InterPro"/>
</dbReference>
<protein>
    <recommendedName>
        <fullName evidence="2">GH16 domain-containing protein</fullName>
    </recommendedName>
</protein>
<accession>A0A443SH90</accession>
<organism evidence="3 4">
    <name type="scientific">Leptotrombidium deliense</name>
    <dbReference type="NCBI Taxonomy" id="299467"/>
    <lineage>
        <taxon>Eukaryota</taxon>
        <taxon>Metazoa</taxon>
        <taxon>Ecdysozoa</taxon>
        <taxon>Arthropoda</taxon>
        <taxon>Chelicerata</taxon>
        <taxon>Arachnida</taxon>
        <taxon>Acari</taxon>
        <taxon>Acariformes</taxon>
        <taxon>Trombidiformes</taxon>
        <taxon>Prostigmata</taxon>
        <taxon>Anystina</taxon>
        <taxon>Parasitengona</taxon>
        <taxon>Trombiculoidea</taxon>
        <taxon>Trombiculidae</taxon>
        <taxon>Leptotrombidium</taxon>
    </lineage>
</organism>
<name>A0A443SH90_9ACAR</name>
<dbReference type="GO" id="GO:0004553">
    <property type="term" value="F:hydrolase activity, hydrolyzing O-glycosyl compounds"/>
    <property type="evidence" value="ECO:0007669"/>
    <property type="project" value="InterPro"/>
</dbReference>
<feature type="domain" description="GH16" evidence="2">
    <location>
        <begin position="1"/>
        <end position="215"/>
    </location>
</feature>
<evidence type="ECO:0000313" key="3">
    <source>
        <dbReference type="EMBL" id="RWS26886.1"/>
    </source>
</evidence>
<evidence type="ECO:0000256" key="1">
    <source>
        <dbReference type="ARBA" id="ARBA00006865"/>
    </source>
</evidence>
<reference evidence="3 4" key="1">
    <citation type="journal article" date="2018" name="Gigascience">
        <title>Genomes of trombidid mites reveal novel predicted allergens and laterally-transferred genes associated with secondary metabolism.</title>
        <authorList>
            <person name="Dong X."/>
            <person name="Chaisiri K."/>
            <person name="Xia D."/>
            <person name="Armstrong S.D."/>
            <person name="Fang Y."/>
            <person name="Donnelly M.J."/>
            <person name="Kadowaki T."/>
            <person name="McGarry J.W."/>
            <person name="Darby A.C."/>
            <person name="Makepeace B.L."/>
        </authorList>
    </citation>
    <scope>NUCLEOTIDE SEQUENCE [LARGE SCALE GENOMIC DNA]</scope>
    <source>
        <strain evidence="3">UoL-UT</strain>
    </source>
</reference>
<dbReference type="PANTHER" id="PTHR10963:SF55">
    <property type="entry name" value="GLYCOSIDE HYDROLASE FAMILY 16 PROTEIN"/>
    <property type="match status" value="1"/>
</dbReference>
<dbReference type="EMBL" id="NCKV01002401">
    <property type="protein sequence ID" value="RWS26886.1"/>
    <property type="molecule type" value="Genomic_DNA"/>
</dbReference>
<evidence type="ECO:0000313" key="4">
    <source>
        <dbReference type="Proteomes" id="UP000288716"/>
    </source>
</evidence>